<evidence type="ECO:0000313" key="8">
    <source>
        <dbReference type="Proteomes" id="UP000694844"/>
    </source>
</evidence>
<evidence type="ECO:0000256" key="5">
    <source>
        <dbReference type="ARBA" id="ARBA00022801"/>
    </source>
</evidence>
<organism evidence="8 9">
    <name type="scientific">Crassostrea virginica</name>
    <name type="common">Eastern oyster</name>
    <dbReference type="NCBI Taxonomy" id="6565"/>
    <lineage>
        <taxon>Eukaryota</taxon>
        <taxon>Metazoa</taxon>
        <taxon>Spiralia</taxon>
        <taxon>Lophotrochozoa</taxon>
        <taxon>Mollusca</taxon>
        <taxon>Bivalvia</taxon>
        <taxon>Autobranchia</taxon>
        <taxon>Pteriomorphia</taxon>
        <taxon>Ostreida</taxon>
        <taxon>Ostreoidea</taxon>
        <taxon>Ostreidae</taxon>
        <taxon>Crassostrea</taxon>
    </lineage>
</organism>
<dbReference type="SUPFAM" id="SSF53098">
    <property type="entry name" value="Ribonuclease H-like"/>
    <property type="match status" value="1"/>
</dbReference>
<dbReference type="KEGG" id="cvn:111114176"/>
<keyword evidence="2" id="KW-0548">Nucleotidyltransferase</keyword>
<name>A0A8B8BZA7_CRAVI</name>
<protein>
    <submittedName>
        <fullName evidence="9">Uncharacterized protein LOC111114176</fullName>
    </submittedName>
</protein>
<dbReference type="Gene3D" id="3.30.420.10">
    <property type="entry name" value="Ribonuclease H-like superfamily/Ribonuclease H"/>
    <property type="match status" value="1"/>
</dbReference>
<evidence type="ECO:0000256" key="6">
    <source>
        <dbReference type="ARBA" id="ARBA00022918"/>
    </source>
</evidence>
<dbReference type="InterPro" id="IPR041588">
    <property type="entry name" value="Integrase_H2C2"/>
</dbReference>
<keyword evidence="4" id="KW-0255">Endonuclease</keyword>
<dbReference type="GO" id="GO:0003964">
    <property type="term" value="F:RNA-directed DNA polymerase activity"/>
    <property type="evidence" value="ECO:0007669"/>
    <property type="project" value="UniProtKB-KW"/>
</dbReference>
<reference evidence="9" key="1">
    <citation type="submission" date="2025-08" db="UniProtKB">
        <authorList>
            <consortium name="RefSeq"/>
        </authorList>
    </citation>
    <scope>IDENTIFICATION</scope>
    <source>
        <tissue evidence="9">Whole sample</tissue>
    </source>
</reference>
<dbReference type="Pfam" id="PF17921">
    <property type="entry name" value="Integrase_H2C2"/>
    <property type="match status" value="1"/>
</dbReference>
<dbReference type="FunFam" id="3.30.420.10:FF:000032">
    <property type="entry name" value="Retrovirus-related Pol polyprotein from transposon 297-like Protein"/>
    <property type="match status" value="1"/>
</dbReference>
<dbReference type="PANTHER" id="PTHR37984">
    <property type="entry name" value="PROTEIN CBG26694"/>
    <property type="match status" value="1"/>
</dbReference>
<dbReference type="Proteomes" id="UP000694844">
    <property type="component" value="Chromosome 9"/>
</dbReference>
<dbReference type="GeneID" id="111114176"/>
<dbReference type="RefSeq" id="XP_022308171.1">
    <property type="nucleotide sequence ID" value="XM_022452463.1"/>
</dbReference>
<dbReference type="InterPro" id="IPR012337">
    <property type="entry name" value="RNaseH-like_sf"/>
</dbReference>
<dbReference type="InterPro" id="IPR036397">
    <property type="entry name" value="RNaseH_sf"/>
</dbReference>
<dbReference type="GO" id="GO:0004519">
    <property type="term" value="F:endonuclease activity"/>
    <property type="evidence" value="ECO:0007669"/>
    <property type="project" value="UniProtKB-KW"/>
</dbReference>
<evidence type="ECO:0000256" key="2">
    <source>
        <dbReference type="ARBA" id="ARBA00022695"/>
    </source>
</evidence>
<feature type="domain" description="Integrase catalytic" evidence="7">
    <location>
        <begin position="343"/>
        <end position="512"/>
    </location>
</feature>
<gene>
    <name evidence="9" type="primary">LOC111114176</name>
</gene>
<dbReference type="Gene3D" id="1.10.340.70">
    <property type="match status" value="1"/>
</dbReference>
<keyword evidence="1" id="KW-0808">Transferase</keyword>
<keyword evidence="6" id="KW-0695">RNA-directed DNA polymerase</keyword>
<dbReference type="OrthoDB" id="10051637at2759"/>
<sequence length="581" mass="66086">MYRHYLLGRKFIVRTDHHSSIWLLSFRCPQDQSACWLEELSQYHMVIQHRPGRRHCNADALPRLPVPPGFCGTRLEVHPSDLPCGGCPKCTKAHDNWNAFAEEVDDVGPLSKPCCWSYNPDMGECQDPQTSEAVAVGEEAGVDQAEESATREPSVTCEPSFSEVALGYVSGGLLGRHGRSTPRELNFEEPGCQEGPFRTQLRLNRHSMYVCVLGSDPEASEEGEMEPEEGELFLASPAVKNYHINRNLFFLDDHKVLWKKSGEEGEKRFLVVPRELRQEVLRLCHDVPAAGHQAIDRTKARINDRFCWYGMSRDAENYVSTCGLCSRNKRPQCHARAKMFKYHAGAPMERVHLDFLGPLPRTARGNEYVLVMVNQFTKWVECIPLPSQTAEVTATAAVNEFFSRFGCPFQIFTDQGRNFESKLFRAVCELLQVHKARTTPYRPSANGQGERYNCTLMDAVQCYVDKAQNCWDEHLAQIAGALRSAVKPEFRFNKLMLRWEVNTPADLPYPAPRLGDTMDLEAYVVDLEQALQTAHETARGRLRTSEERMKRDYDLKVHSRAYEEGDLVYILDTATVKGRCR</sequence>
<dbReference type="Pfam" id="PF00665">
    <property type="entry name" value="rve"/>
    <property type="match status" value="1"/>
</dbReference>
<proteinExistence type="predicted"/>
<keyword evidence="5" id="KW-0378">Hydrolase</keyword>
<dbReference type="InterPro" id="IPR050951">
    <property type="entry name" value="Retrovirus_Pol_polyprotein"/>
</dbReference>
<accession>A0A8B8BZA7</accession>
<dbReference type="GO" id="GO:0016787">
    <property type="term" value="F:hydrolase activity"/>
    <property type="evidence" value="ECO:0007669"/>
    <property type="project" value="UniProtKB-KW"/>
</dbReference>
<evidence type="ECO:0000256" key="1">
    <source>
        <dbReference type="ARBA" id="ARBA00022679"/>
    </source>
</evidence>
<dbReference type="FunFam" id="1.10.340.70:FF:000001">
    <property type="entry name" value="Retrovirus-related Pol polyprotein from transposon gypsy-like Protein"/>
    <property type="match status" value="1"/>
</dbReference>
<dbReference type="PANTHER" id="PTHR37984:SF5">
    <property type="entry name" value="PROTEIN NYNRIN-LIKE"/>
    <property type="match status" value="1"/>
</dbReference>
<dbReference type="InterPro" id="IPR041373">
    <property type="entry name" value="RT_RNaseH"/>
</dbReference>
<dbReference type="GO" id="GO:0015074">
    <property type="term" value="P:DNA integration"/>
    <property type="evidence" value="ECO:0007669"/>
    <property type="project" value="InterPro"/>
</dbReference>
<dbReference type="AlphaFoldDB" id="A0A8B8BZA7"/>
<evidence type="ECO:0000256" key="3">
    <source>
        <dbReference type="ARBA" id="ARBA00022722"/>
    </source>
</evidence>
<evidence type="ECO:0000313" key="9">
    <source>
        <dbReference type="RefSeq" id="XP_022308171.1"/>
    </source>
</evidence>
<dbReference type="Pfam" id="PF17917">
    <property type="entry name" value="RT_RNaseH"/>
    <property type="match status" value="1"/>
</dbReference>
<dbReference type="InterPro" id="IPR001584">
    <property type="entry name" value="Integrase_cat-core"/>
</dbReference>
<keyword evidence="8" id="KW-1185">Reference proteome</keyword>
<dbReference type="PROSITE" id="PS50994">
    <property type="entry name" value="INTEGRASE"/>
    <property type="match status" value="1"/>
</dbReference>
<dbReference type="GO" id="GO:0003676">
    <property type="term" value="F:nucleic acid binding"/>
    <property type="evidence" value="ECO:0007669"/>
    <property type="project" value="InterPro"/>
</dbReference>
<keyword evidence="3" id="KW-0540">Nuclease</keyword>
<evidence type="ECO:0000259" key="7">
    <source>
        <dbReference type="PROSITE" id="PS50994"/>
    </source>
</evidence>
<evidence type="ECO:0000256" key="4">
    <source>
        <dbReference type="ARBA" id="ARBA00022759"/>
    </source>
</evidence>